<evidence type="ECO:0000313" key="7">
    <source>
        <dbReference type="Proteomes" id="UP000596092"/>
    </source>
</evidence>
<dbReference type="InterPro" id="IPR011990">
    <property type="entry name" value="TPR-like_helical_dom_sf"/>
</dbReference>
<feature type="coiled-coil region" evidence="4">
    <location>
        <begin position="170"/>
        <end position="217"/>
    </location>
</feature>
<dbReference type="SMART" id="SM00028">
    <property type="entry name" value="TPR"/>
    <property type="match status" value="3"/>
</dbReference>
<proteinExistence type="predicted"/>
<sequence length="396" mass="45908">MKYIPLGWEEVLASTGRRPQGVINREIDSCDVFILAMYRRWGQEAPDAEPYSSYTEEEFYRALKRWQHEGKPEIFVFFKFVDALSEADPGPQLQKVMDFRKQLEETRTVLYRYFDSPENFAEEVDKHLRAYAKGELPRADQGSEQVVLPMAALKEVEKAQKITLQKTEEAEKAKDDAEMFRLRLEAEQLQSAENAAKLALEGKIEFAREKLTRLVSETVDLRILSIGFEFFYRTGDLASATWVLEKWLHLNGTENKTVETAAALGNLGLVYITRGELEKAEEMYQEALTINKELGRKEGIANNYGNLGNVYCTRDELEKAEKMQEKSLTIHKELGYKEGMADNYNNLGILYWIRGELEKAEEMFQKSLTYYQEVQSPKEKLLEDQLRKLREGRDKL</sequence>
<keyword evidence="7" id="KW-1185">Reference proteome</keyword>
<dbReference type="SUPFAM" id="SSF48452">
    <property type="entry name" value="TPR-like"/>
    <property type="match status" value="1"/>
</dbReference>
<gene>
    <name evidence="6" type="ORF">HP555_02205</name>
</gene>
<protein>
    <submittedName>
        <fullName evidence="6">Tetratricopeptide repeat protein</fullName>
    </submittedName>
</protein>
<evidence type="ECO:0000256" key="1">
    <source>
        <dbReference type="ARBA" id="ARBA00022737"/>
    </source>
</evidence>
<dbReference type="PANTHER" id="PTHR45641">
    <property type="entry name" value="TETRATRICOPEPTIDE REPEAT PROTEIN (AFU_ORTHOLOGUE AFUA_6G03870)"/>
    <property type="match status" value="1"/>
</dbReference>
<accession>A0A7T6APU5</accession>
<dbReference type="RefSeq" id="WP_199263591.1">
    <property type="nucleotide sequence ID" value="NZ_CP054140.1"/>
</dbReference>
<evidence type="ECO:0000259" key="5">
    <source>
        <dbReference type="Pfam" id="PF13271"/>
    </source>
</evidence>
<keyword evidence="2 3" id="KW-0802">TPR repeat</keyword>
<dbReference type="InterPro" id="IPR019734">
    <property type="entry name" value="TPR_rpt"/>
</dbReference>
<name>A0A7T6APU5_9BACT</name>
<evidence type="ECO:0000256" key="3">
    <source>
        <dbReference type="PROSITE-ProRule" id="PRU00339"/>
    </source>
</evidence>
<dbReference type="Pfam" id="PF00515">
    <property type="entry name" value="TPR_1"/>
    <property type="match status" value="1"/>
</dbReference>
<reference evidence="6 7" key="1">
    <citation type="submission" date="2020-05" db="EMBL/GenBank/DDBJ databases">
        <title>Complete genome of Desulfobulbus oligotrophicus.</title>
        <authorList>
            <person name="Podar M."/>
        </authorList>
    </citation>
    <scope>NUCLEOTIDE SEQUENCE [LARGE SCALE GENOMIC DNA]</scope>
    <source>
        <strain evidence="6 7">Prop6</strain>
    </source>
</reference>
<dbReference type="PROSITE" id="PS50005">
    <property type="entry name" value="TPR"/>
    <property type="match status" value="2"/>
</dbReference>
<feature type="domain" description="DUF4062" evidence="5">
    <location>
        <begin position="1"/>
        <end position="62"/>
    </location>
</feature>
<dbReference type="Pfam" id="PF13271">
    <property type="entry name" value="DUF4062"/>
    <property type="match status" value="1"/>
</dbReference>
<dbReference type="PROSITE" id="PS50293">
    <property type="entry name" value="TPR_REGION"/>
    <property type="match status" value="1"/>
</dbReference>
<dbReference type="AlphaFoldDB" id="A0A7T6APU5"/>
<keyword evidence="4" id="KW-0175">Coiled coil</keyword>
<evidence type="ECO:0000313" key="6">
    <source>
        <dbReference type="EMBL" id="QQG64760.1"/>
    </source>
</evidence>
<keyword evidence="1" id="KW-0677">Repeat</keyword>
<evidence type="ECO:0000256" key="2">
    <source>
        <dbReference type="ARBA" id="ARBA00022803"/>
    </source>
</evidence>
<dbReference type="PANTHER" id="PTHR45641:SF19">
    <property type="entry name" value="NEPHROCYSTIN-3"/>
    <property type="match status" value="1"/>
</dbReference>
<dbReference type="KEGG" id="dog:HP555_02205"/>
<dbReference type="EMBL" id="CP054140">
    <property type="protein sequence ID" value="QQG64760.1"/>
    <property type="molecule type" value="Genomic_DNA"/>
</dbReference>
<dbReference type="Pfam" id="PF13424">
    <property type="entry name" value="TPR_12"/>
    <property type="match status" value="1"/>
</dbReference>
<organism evidence="6 7">
    <name type="scientific">Desulfobulbus oligotrophicus</name>
    <dbReference type="NCBI Taxonomy" id="1909699"/>
    <lineage>
        <taxon>Bacteria</taxon>
        <taxon>Pseudomonadati</taxon>
        <taxon>Thermodesulfobacteriota</taxon>
        <taxon>Desulfobulbia</taxon>
        <taxon>Desulfobulbales</taxon>
        <taxon>Desulfobulbaceae</taxon>
        <taxon>Desulfobulbus</taxon>
    </lineage>
</organism>
<dbReference type="InterPro" id="IPR025139">
    <property type="entry name" value="DUF4062"/>
</dbReference>
<feature type="repeat" description="TPR" evidence="3">
    <location>
        <begin position="341"/>
        <end position="374"/>
    </location>
</feature>
<feature type="repeat" description="TPR" evidence="3">
    <location>
        <begin position="261"/>
        <end position="294"/>
    </location>
</feature>
<dbReference type="Proteomes" id="UP000596092">
    <property type="component" value="Chromosome"/>
</dbReference>
<dbReference type="Gene3D" id="1.25.40.10">
    <property type="entry name" value="Tetratricopeptide repeat domain"/>
    <property type="match status" value="1"/>
</dbReference>
<evidence type="ECO:0000256" key="4">
    <source>
        <dbReference type="SAM" id="Coils"/>
    </source>
</evidence>